<dbReference type="InterPro" id="IPR008969">
    <property type="entry name" value="CarboxyPept-like_regulatory"/>
</dbReference>
<evidence type="ECO:0000256" key="4">
    <source>
        <dbReference type="ARBA" id="ARBA00022692"/>
    </source>
</evidence>
<proteinExistence type="inferred from homology"/>
<dbReference type="GO" id="GO:0015344">
    <property type="term" value="F:siderophore uptake transmembrane transporter activity"/>
    <property type="evidence" value="ECO:0007669"/>
    <property type="project" value="TreeGrafter"/>
</dbReference>
<dbReference type="InterPro" id="IPR023996">
    <property type="entry name" value="TonB-dep_OMP_SusC/RagA"/>
</dbReference>
<dbReference type="GO" id="GO:0009279">
    <property type="term" value="C:cell outer membrane"/>
    <property type="evidence" value="ECO:0007669"/>
    <property type="project" value="UniProtKB-SubCell"/>
</dbReference>
<keyword evidence="6 8" id="KW-0472">Membrane</keyword>
<dbReference type="InterPro" id="IPR037066">
    <property type="entry name" value="Plug_dom_sf"/>
</dbReference>
<feature type="signal peptide" evidence="9">
    <location>
        <begin position="1"/>
        <end position="36"/>
    </location>
</feature>
<dbReference type="PROSITE" id="PS52016">
    <property type="entry name" value="TONB_DEPENDENT_REC_3"/>
    <property type="match status" value="1"/>
</dbReference>
<dbReference type="PANTHER" id="PTHR30069:SF29">
    <property type="entry name" value="HEMOGLOBIN AND HEMOGLOBIN-HAPTOGLOBIN-BINDING PROTEIN 1-RELATED"/>
    <property type="match status" value="1"/>
</dbReference>
<gene>
    <name evidence="11" type="ORF">M136_0859</name>
</gene>
<dbReference type="RefSeq" id="WP_032556261.1">
    <property type="nucleotide sequence ID" value="NZ_JGDJ01000150.1"/>
</dbReference>
<keyword evidence="5 9" id="KW-0732">Signal</keyword>
<dbReference type="InterPro" id="IPR036942">
    <property type="entry name" value="Beta-barrel_TonB_sf"/>
</dbReference>
<comment type="caution">
    <text evidence="11">The sequence shown here is derived from an EMBL/GenBank/DDBJ whole genome shotgun (WGS) entry which is preliminary data.</text>
</comment>
<keyword evidence="2 8" id="KW-0813">Transport</keyword>
<accession>A0A015YD42</accession>
<evidence type="ECO:0000313" key="11">
    <source>
        <dbReference type="EMBL" id="EXZ29892.1"/>
    </source>
</evidence>
<dbReference type="PATRIC" id="fig|1339327.3.peg.1522"/>
<evidence type="ECO:0000256" key="7">
    <source>
        <dbReference type="ARBA" id="ARBA00023237"/>
    </source>
</evidence>
<name>A0A015YD42_BACFG</name>
<dbReference type="SMART" id="SM00965">
    <property type="entry name" value="STN"/>
    <property type="match status" value="1"/>
</dbReference>
<dbReference type="NCBIfam" id="TIGR04057">
    <property type="entry name" value="SusC_RagA_signa"/>
    <property type="match status" value="1"/>
</dbReference>
<keyword evidence="7 8" id="KW-0998">Cell outer membrane</keyword>
<keyword evidence="3 8" id="KW-1134">Transmembrane beta strand</keyword>
<dbReference type="PANTHER" id="PTHR30069">
    <property type="entry name" value="TONB-DEPENDENT OUTER MEMBRANE RECEPTOR"/>
    <property type="match status" value="1"/>
</dbReference>
<dbReference type="SUPFAM" id="SSF49464">
    <property type="entry name" value="Carboxypeptidase regulatory domain-like"/>
    <property type="match status" value="1"/>
</dbReference>
<dbReference type="InterPro" id="IPR039426">
    <property type="entry name" value="TonB-dep_rcpt-like"/>
</dbReference>
<sequence length="1127" mass="125497">MRKCNMRWFSPQRMKKHLAFALAVSLVAMVPVSAFAQVLKISMTKTNVSIENVLRELEKQSDYTFFYNDNQVKLNKKVSINVSDAPIETVLNEVFKNSGYTYKIVDNQIVVSTAAAAAKEVQATQQQKQRKISGVVKDAMGEAIIGASVIEKGNPTNGTITNIDGEFTLNTAGKELQVTYIGYIPQAIVLKPGVNSYTVTMKEDTKTLDEVVVVGYGTQKKVNLTGAVSSVGADELKERVNTNVLASVQGQVPGVTIISRPGSTPSINMRGRGNLGTSSPLFVIDGAIADASFFSSLDPNSIESISFLKDAASSAIYGSRAAYGVVLVKTKGGKEGDLKISYDGSVAVKMATYTPDVLGSEWYARLSNEAALNENPNTSTLPYTDKEIQMFRDGSNPDMYPNTNWYDLVLKDEAVMTKHSVSFSGGNKVKYFTSLGYMYDDDFTPGVKSERYNLTTNISSDIKSWLTMRSNINYIQSTSDNDKGGVVYTHLLTIPSTYVARQSNGEWGSYEGGKPAATVNMERNPLRRLEEGGWSNSKTQNTLINLALDIKPVKGLVLTGEMIYKAWDYKSKTYTANKSKIKDFQTGVELNGTDVTNSKMEYSWEENSRLTYNALANYVWSNEKHNVNVLAGVSYEHYKYQKQKSYRLKFPTNGMTDMNGGSSAPDDTYAEGGSNEDKLMSYFGRVNYSFMDRYLLEANIRADASSRFHKDNRWGVFPSFSAGWRISQEEFMQDINWINNLKLRASWGQLGNINNVGQYDYFSSYQQGGNYNFEDAIVSGIVESKPANPTLGWETVTITDIGVDFDIFNGLLNFTADYYNKKTDDILLAYPSPKEIGIGSDFKVSQNIGTVSNKGLELSITHNKTLGDFAYTVGFNMSKNWNKVTNLGANDPIIESPWIKKVGYAIGTFYGYRSDGLLTQEDIDTGNYITDGLVPQAGDIKYVDLDGDGKLTDKDRTYIGCDVPDITYGVNLNLRYKGFELSMFGQGVTGTKVNFSMENAWAFSDYASPRKYHLKRWTVDNPNPNAAYPRIYPRTSKHSTYNQYFSDYWLFNADYFRIKNITFGYSFQKPVLQKLSLEALKLYVAAENPFTIRADHRMEDFDPETASGRGVNTRGTSSIAFGVNLTF</sequence>
<dbReference type="InterPro" id="IPR012910">
    <property type="entry name" value="Plug_dom"/>
</dbReference>
<dbReference type="Pfam" id="PF07660">
    <property type="entry name" value="STN"/>
    <property type="match status" value="1"/>
</dbReference>
<evidence type="ECO:0000256" key="9">
    <source>
        <dbReference type="SAM" id="SignalP"/>
    </source>
</evidence>
<evidence type="ECO:0000256" key="2">
    <source>
        <dbReference type="ARBA" id="ARBA00022448"/>
    </source>
</evidence>
<evidence type="ECO:0000313" key="12">
    <source>
        <dbReference type="Proteomes" id="UP000022082"/>
    </source>
</evidence>
<keyword evidence="4 8" id="KW-0812">Transmembrane</keyword>
<dbReference type="EMBL" id="JGDJ01000150">
    <property type="protein sequence ID" value="EXZ29892.1"/>
    <property type="molecule type" value="Genomic_DNA"/>
</dbReference>
<dbReference type="Gene3D" id="2.170.130.10">
    <property type="entry name" value="TonB-dependent receptor, plug domain"/>
    <property type="match status" value="1"/>
</dbReference>
<evidence type="ECO:0000256" key="5">
    <source>
        <dbReference type="ARBA" id="ARBA00022729"/>
    </source>
</evidence>
<dbReference type="Pfam" id="PF13715">
    <property type="entry name" value="CarbopepD_reg_2"/>
    <property type="match status" value="1"/>
</dbReference>
<dbReference type="Proteomes" id="UP000022082">
    <property type="component" value="Unassembled WGS sequence"/>
</dbReference>
<comment type="similarity">
    <text evidence="8">Belongs to the TonB-dependent receptor family.</text>
</comment>
<evidence type="ECO:0000256" key="1">
    <source>
        <dbReference type="ARBA" id="ARBA00004571"/>
    </source>
</evidence>
<feature type="domain" description="Secretin/TonB short N-terminal" evidence="10">
    <location>
        <begin position="63"/>
        <end position="114"/>
    </location>
</feature>
<protein>
    <submittedName>
        <fullName evidence="11">TonB-linked outer membrane, SusC/RagA family protein</fullName>
    </submittedName>
</protein>
<dbReference type="InterPro" id="IPR011662">
    <property type="entry name" value="Secretin/TonB_short_N"/>
</dbReference>
<evidence type="ECO:0000256" key="3">
    <source>
        <dbReference type="ARBA" id="ARBA00022452"/>
    </source>
</evidence>
<evidence type="ECO:0000256" key="6">
    <source>
        <dbReference type="ARBA" id="ARBA00023136"/>
    </source>
</evidence>
<dbReference type="InterPro" id="IPR023997">
    <property type="entry name" value="TonB-dep_OMP_SusC/RagA_CS"/>
</dbReference>
<dbReference type="Pfam" id="PF07715">
    <property type="entry name" value="Plug"/>
    <property type="match status" value="1"/>
</dbReference>
<organism evidence="11 12">
    <name type="scientific">Bacteroides fragilis str. S36L11</name>
    <dbReference type="NCBI Taxonomy" id="1339327"/>
    <lineage>
        <taxon>Bacteria</taxon>
        <taxon>Pseudomonadati</taxon>
        <taxon>Bacteroidota</taxon>
        <taxon>Bacteroidia</taxon>
        <taxon>Bacteroidales</taxon>
        <taxon>Bacteroidaceae</taxon>
        <taxon>Bacteroides</taxon>
    </lineage>
</organism>
<dbReference type="Gene3D" id="2.40.170.20">
    <property type="entry name" value="TonB-dependent receptor, beta-barrel domain"/>
    <property type="match status" value="1"/>
</dbReference>
<dbReference type="Gene3D" id="3.55.50.30">
    <property type="match status" value="1"/>
</dbReference>
<dbReference type="SUPFAM" id="SSF56935">
    <property type="entry name" value="Porins"/>
    <property type="match status" value="1"/>
</dbReference>
<dbReference type="NCBIfam" id="TIGR04056">
    <property type="entry name" value="OMP_RagA_SusC"/>
    <property type="match status" value="1"/>
</dbReference>
<feature type="chain" id="PRO_5001479952" evidence="9">
    <location>
        <begin position="37"/>
        <end position="1127"/>
    </location>
</feature>
<evidence type="ECO:0000256" key="8">
    <source>
        <dbReference type="PROSITE-ProRule" id="PRU01360"/>
    </source>
</evidence>
<dbReference type="GO" id="GO:0044718">
    <property type="term" value="P:siderophore transmembrane transport"/>
    <property type="evidence" value="ECO:0007669"/>
    <property type="project" value="TreeGrafter"/>
</dbReference>
<evidence type="ECO:0000259" key="10">
    <source>
        <dbReference type="SMART" id="SM00965"/>
    </source>
</evidence>
<comment type="subcellular location">
    <subcellularLocation>
        <location evidence="1 8">Cell outer membrane</location>
        <topology evidence="1 8">Multi-pass membrane protein</topology>
    </subcellularLocation>
</comment>
<dbReference type="AlphaFoldDB" id="A0A015YD42"/>
<reference evidence="11 12" key="1">
    <citation type="submission" date="2014-02" db="EMBL/GenBank/DDBJ databases">
        <authorList>
            <person name="Sears C."/>
            <person name="Carroll K."/>
            <person name="Sack B.R."/>
            <person name="Qadri F."/>
            <person name="Myers L.L."/>
            <person name="Chung G.-T."/>
            <person name="Escheverria P."/>
            <person name="Fraser C.M."/>
            <person name="Sadzewicz L."/>
            <person name="Shefchek K.A."/>
            <person name="Tallon L."/>
            <person name="Das S.P."/>
            <person name="Daugherty S."/>
            <person name="Mongodin E.F."/>
        </authorList>
    </citation>
    <scope>NUCLEOTIDE SEQUENCE [LARGE SCALE GENOMIC DNA]</scope>
    <source>
        <strain evidence="11 12">S36L11</strain>
    </source>
</reference>